<dbReference type="Proteomes" id="UP001271007">
    <property type="component" value="Unassembled WGS sequence"/>
</dbReference>
<sequence>MARLYAQPGGNVDNSDQIASQQGLTTNTQVASSTSAMSTNPTPFGRFSRLSVELRRHIYGFCKADCDRMAVRDPWISNTTTRQHQSKPIIVRLTPLAATSKCLYEEIHEEAKGLINTITLHEMSIHYDFARTYVQPQNMSSWIGAKHITVKVLIGTPHSWQFASIEKKWPGTKYSLFCTKLLVSLPHLETLVCKVKDPESEKTDMMFLPEHNTAAHALIAQDLDSLLYLRPHIQHAEHPGRDDLPLSWKLFCSSVRYRPPSPGSRPMLPKREARSSILWEDHRKHVKLLSYCMLAIVLMVCVWAMITIESWHTEAEAKRMADFKYRWDNGLLVPKPGVKIPAGWPGHVPEMA</sequence>
<dbReference type="EMBL" id="JAWDJX010000033">
    <property type="protein sequence ID" value="KAK3050321.1"/>
    <property type="molecule type" value="Genomic_DNA"/>
</dbReference>
<keyword evidence="2" id="KW-1185">Reference proteome</keyword>
<protein>
    <submittedName>
        <fullName evidence="1">Uncharacterized protein</fullName>
    </submittedName>
</protein>
<gene>
    <name evidence="1" type="ORF">LTR09_008470</name>
</gene>
<evidence type="ECO:0000313" key="1">
    <source>
        <dbReference type="EMBL" id="KAK3050321.1"/>
    </source>
</evidence>
<proteinExistence type="predicted"/>
<dbReference type="AlphaFoldDB" id="A0AAJ0DAJ7"/>
<name>A0AAJ0DAJ7_9PEZI</name>
<reference evidence="1" key="1">
    <citation type="submission" date="2023-04" db="EMBL/GenBank/DDBJ databases">
        <title>Black Yeasts Isolated from many extreme environments.</title>
        <authorList>
            <person name="Coleine C."/>
            <person name="Stajich J.E."/>
            <person name="Selbmann L."/>
        </authorList>
    </citation>
    <scope>NUCLEOTIDE SEQUENCE</scope>
    <source>
        <strain evidence="1">CCFEE 5312</strain>
    </source>
</reference>
<comment type="caution">
    <text evidence="1">The sequence shown here is derived from an EMBL/GenBank/DDBJ whole genome shotgun (WGS) entry which is preliminary data.</text>
</comment>
<evidence type="ECO:0000313" key="2">
    <source>
        <dbReference type="Proteomes" id="UP001271007"/>
    </source>
</evidence>
<organism evidence="1 2">
    <name type="scientific">Extremus antarcticus</name>
    <dbReference type="NCBI Taxonomy" id="702011"/>
    <lineage>
        <taxon>Eukaryota</taxon>
        <taxon>Fungi</taxon>
        <taxon>Dikarya</taxon>
        <taxon>Ascomycota</taxon>
        <taxon>Pezizomycotina</taxon>
        <taxon>Dothideomycetes</taxon>
        <taxon>Dothideomycetidae</taxon>
        <taxon>Mycosphaerellales</taxon>
        <taxon>Extremaceae</taxon>
        <taxon>Extremus</taxon>
    </lineage>
</organism>
<accession>A0AAJ0DAJ7</accession>